<accession>H1XXF1</accession>
<keyword evidence="4" id="KW-1185">Reference proteome</keyword>
<evidence type="ECO:0000313" key="2">
    <source>
        <dbReference type="EMBL" id="APF17869.1"/>
    </source>
</evidence>
<dbReference type="STRING" id="880073.Cabys_1120"/>
<reference evidence="3 4" key="1">
    <citation type="submission" date="2011-09" db="EMBL/GenBank/DDBJ databases">
        <title>The permanent draft genome of Caldithrix abyssi DSM 13497.</title>
        <authorList>
            <consortium name="US DOE Joint Genome Institute (JGI-PGF)"/>
            <person name="Lucas S."/>
            <person name="Han J."/>
            <person name="Lapidus A."/>
            <person name="Bruce D."/>
            <person name="Goodwin L."/>
            <person name="Pitluck S."/>
            <person name="Peters L."/>
            <person name="Kyrpides N."/>
            <person name="Mavromatis K."/>
            <person name="Ivanova N."/>
            <person name="Mikhailova N."/>
            <person name="Chertkov O."/>
            <person name="Detter J.C."/>
            <person name="Tapia R."/>
            <person name="Han C."/>
            <person name="Land M."/>
            <person name="Hauser L."/>
            <person name="Markowitz V."/>
            <person name="Cheng J.-F."/>
            <person name="Hugenholtz P."/>
            <person name="Woyke T."/>
            <person name="Wu D."/>
            <person name="Spring S."/>
            <person name="Brambilla E."/>
            <person name="Klenk H.-P."/>
            <person name="Eisen J.A."/>
        </authorList>
    </citation>
    <scope>NUCLEOTIDE SEQUENCE [LARGE SCALE GENOMIC DNA]</scope>
    <source>
        <strain evidence="3 4">DSM 13497</strain>
    </source>
</reference>
<evidence type="ECO:0000313" key="3">
    <source>
        <dbReference type="EMBL" id="EHO41936.1"/>
    </source>
</evidence>
<protein>
    <submittedName>
        <fullName evidence="2">Por secretion system C-terminal sorting domain-containing protein</fullName>
    </submittedName>
</protein>
<feature type="domain" description="FlgD/Vpr Ig-like" evidence="1">
    <location>
        <begin position="672"/>
        <end position="721"/>
    </location>
</feature>
<dbReference type="KEGG" id="caby:Cabys_1120"/>
<dbReference type="OrthoDB" id="6064917at2"/>
<dbReference type="Gene3D" id="2.60.40.4070">
    <property type="match status" value="1"/>
</dbReference>
<dbReference type="InterPro" id="IPR025965">
    <property type="entry name" value="FlgD/Vpr_Ig-like"/>
</dbReference>
<dbReference type="eggNOG" id="COG5184">
    <property type="taxonomic scope" value="Bacteria"/>
</dbReference>
<dbReference type="InParanoid" id="H1XXF1"/>
<sequence length="735" mass="82427" precursor="true">MVRKIVLLLTVSGSLLFGQTYIIPDLQRDDFTGSALKSWWSNVKAPSSSTNHTLQVLNGYLEAVLKDPLNGGPGGRLQADYNGMENIGIATAYNTNLYSKHLQMTAVMRVKTLNDLNPGTRGWGFWRAEGLPVTINQATWFFEQMAVPDSSWAAAETYWRAQTLKGISTDYRKESDLTASNQIWHVYKVKRYSGTSSEAYYEHYIDGVLVQRIVPADFPDGNILNEDYSFHAWNDNLVYHHTTTASGQDTIEVFYNGWLGASAFVIDFIEITKNGYDPGYMVTPVDASDFLRLRAYESEMDQGISDGLWKSYSFETQVGNTFVIVTAKAENYDTYDGDDNLKIVVDATDYGYDTVNSWNGDVDDGLPKTLVFTPALSAGSHTLEVHSQNTPVLYDVNVLNALEGALVLDQTLNETAPAGSQNNLWKEFTFNCDAGPIAIYVSASADEEPGWDYINANIDSSDDDELRIELDNTDFGWGGDYGFEGNGLFGDVKTVLIKDTVAGGTHTLKLYANETPTVYRVLVFAENGDYSLPVALSTFEAARTNAGVLLRWTTESEVDNHGFNIYRAESADSLLPGDETFVKINETIITGQGSRSTKHSYEFIDNDQTNQTWLWYRLESVSLDGKTTVHKTVALAPRETPALQAFRLWQNFPNPFNPMTAIRFAIPQEMFVTVEIFNVHGQKIRTLWEGQLTDGEHRFYWDGRNDQSEQQSSGVYIYRIKTPRRMQSGKMTLLR</sequence>
<dbReference type="Proteomes" id="UP000004671">
    <property type="component" value="Chromosome"/>
</dbReference>
<dbReference type="InterPro" id="IPR013783">
    <property type="entry name" value="Ig-like_fold"/>
</dbReference>
<dbReference type="PaxDb" id="880073-Calab_2326"/>
<reference evidence="2 5" key="2">
    <citation type="submission" date="2016-11" db="EMBL/GenBank/DDBJ databases">
        <title>Genomic analysis of Caldithrix abyssi and proposal of a novel bacterial phylum Caldithrichaeota.</title>
        <authorList>
            <person name="Kublanov I."/>
            <person name="Sigalova O."/>
            <person name="Gavrilov S."/>
            <person name="Lebedinsky A."/>
            <person name="Ivanova N."/>
            <person name="Daum C."/>
            <person name="Reddy T."/>
            <person name="Klenk H.P."/>
            <person name="Goker M."/>
            <person name="Reva O."/>
            <person name="Miroshnichenko M."/>
            <person name="Kyprides N."/>
            <person name="Woyke T."/>
            <person name="Gelfand M."/>
        </authorList>
    </citation>
    <scope>NUCLEOTIDE SEQUENCE [LARGE SCALE GENOMIC DNA]</scope>
    <source>
        <strain evidence="2 5">LF13</strain>
    </source>
</reference>
<dbReference type="RefSeq" id="WP_006929123.1">
    <property type="nucleotide sequence ID" value="NZ_CM001402.1"/>
</dbReference>
<evidence type="ECO:0000259" key="1">
    <source>
        <dbReference type="Pfam" id="PF13860"/>
    </source>
</evidence>
<gene>
    <name evidence="2" type="ORF">Cabys_1120</name>
    <name evidence="3" type="ORF">Calab_2326</name>
</gene>
<dbReference type="AlphaFoldDB" id="H1XXF1"/>
<dbReference type="EMBL" id="CM001402">
    <property type="protein sequence ID" value="EHO41936.1"/>
    <property type="molecule type" value="Genomic_DNA"/>
</dbReference>
<organism evidence="3 4">
    <name type="scientific">Caldithrix abyssi DSM 13497</name>
    <dbReference type="NCBI Taxonomy" id="880073"/>
    <lineage>
        <taxon>Bacteria</taxon>
        <taxon>Pseudomonadati</taxon>
        <taxon>Calditrichota</taxon>
        <taxon>Calditrichia</taxon>
        <taxon>Calditrichales</taxon>
        <taxon>Calditrichaceae</taxon>
        <taxon>Caldithrix</taxon>
    </lineage>
</organism>
<dbReference type="EMBL" id="CP018099">
    <property type="protein sequence ID" value="APF17869.1"/>
    <property type="molecule type" value="Genomic_DNA"/>
</dbReference>
<name>H1XXF1_CALAY</name>
<evidence type="ECO:0000313" key="5">
    <source>
        <dbReference type="Proteomes" id="UP000183868"/>
    </source>
</evidence>
<dbReference type="Proteomes" id="UP000183868">
    <property type="component" value="Chromosome"/>
</dbReference>
<evidence type="ECO:0000313" key="4">
    <source>
        <dbReference type="Proteomes" id="UP000004671"/>
    </source>
</evidence>
<dbReference type="Gene3D" id="2.60.40.10">
    <property type="entry name" value="Immunoglobulins"/>
    <property type="match status" value="1"/>
</dbReference>
<dbReference type="Pfam" id="PF13860">
    <property type="entry name" value="FlgD_ig"/>
    <property type="match status" value="1"/>
</dbReference>
<dbReference type="HOGENOM" id="CLU_435952_0_0_0"/>
<proteinExistence type="predicted"/>